<keyword evidence="6" id="KW-1185">Reference proteome</keyword>
<feature type="domain" description="Methyltransferase type 11" evidence="4">
    <location>
        <begin position="72"/>
        <end position="159"/>
    </location>
</feature>
<reference evidence="5 6" key="1">
    <citation type="submission" date="2017-08" db="EMBL/GenBank/DDBJ databases">
        <title>Acidophilic green algal genome provides insights into adaptation to an acidic environment.</title>
        <authorList>
            <person name="Hirooka S."/>
            <person name="Hirose Y."/>
            <person name="Kanesaki Y."/>
            <person name="Higuchi S."/>
            <person name="Fujiwara T."/>
            <person name="Onuma R."/>
            <person name="Era A."/>
            <person name="Ohbayashi R."/>
            <person name="Uzuka A."/>
            <person name="Nozaki H."/>
            <person name="Yoshikawa H."/>
            <person name="Miyagishima S.Y."/>
        </authorList>
    </citation>
    <scope>NUCLEOTIDE SEQUENCE [LARGE SCALE GENOMIC DNA]</scope>
    <source>
        <strain evidence="5 6">NIES-2499</strain>
    </source>
</reference>
<organism evidence="5 6">
    <name type="scientific">Chlamydomonas eustigma</name>
    <dbReference type="NCBI Taxonomy" id="1157962"/>
    <lineage>
        <taxon>Eukaryota</taxon>
        <taxon>Viridiplantae</taxon>
        <taxon>Chlorophyta</taxon>
        <taxon>core chlorophytes</taxon>
        <taxon>Chlorophyceae</taxon>
        <taxon>CS clade</taxon>
        <taxon>Chlamydomonadales</taxon>
        <taxon>Chlamydomonadaceae</taxon>
        <taxon>Chlamydomonas</taxon>
    </lineage>
</organism>
<dbReference type="GO" id="GO:0032259">
    <property type="term" value="P:methylation"/>
    <property type="evidence" value="ECO:0007669"/>
    <property type="project" value="UniProtKB-KW"/>
</dbReference>
<dbReference type="InterPro" id="IPR051052">
    <property type="entry name" value="Diverse_substrate_MTase"/>
</dbReference>
<sequence>MLTYQLSKVISTSLGGVSVPLQKTFSSYSNLFIKEDQSQAYNEYRPNYGTDCPKVFDRIFSYVNSGNDLAIDVATGTGQAISPIAAKFTRVLGLDVSKSQVDNATPFPNVEYSVRDAHDTQLPGGEADLVTVAQAMHWLDRPRFYQEVLRLLKPGGTFAVITYDFGVLQVRPADQKVDYKAVQVQADQAERHLNALWHENWHDRMGPYWAAPRKLVDNQYEDMEPLAPYFEDVRREQLEMPKRVTAEQLEGYMTSWSAYVTHKQKHSVAPDPALRLKEELSRVLHNGGFKSQDMILNQTLTLLLGRKQA</sequence>
<evidence type="ECO:0000313" key="5">
    <source>
        <dbReference type="EMBL" id="GAX78690.1"/>
    </source>
</evidence>
<evidence type="ECO:0000256" key="1">
    <source>
        <dbReference type="ARBA" id="ARBA00008361"/>
    </source>
</evidence>
<accession>A0A250X7F4</accession>
<comment type="caution">
    <text evidence="5">The sequence shown here is derived from an EMBL/GenBank/DDBJ whole genome shotgun (WGS) entry which is preliminary data.</text>
</comment>
<dbReference type="Proteomes" id="UP000232323">
    <property type="component" value="Unassembled WGS sequence"/>
</dbReference>
<gene>
    <name evidence="5" type="ORF">CEUSTIGMA_g6128.t1</name>
</gene>
<dbReference type="CDD" id="cd02440">
    <property type="entry name" value="AdoMet_MTases"/>
    <property type="match status" value="1"/>
</dbReference>
<keyword evidence="2" id="KW-0489">Methyltransferase</keyword>
<dbReference type="EMBL" id="BEGY01000034">
    <property type="protein sequence ID" value="GAX78690.1"/>
    <property type="molecule type" value="Genomic_DNA"/>
</dbReference>
<evidence type="ECO:0000313" key="6">
    <source>
        <dbReference type="Proteomes" id="UP000232323"/>
    </source>
</evidence>
<dbReference type="AlphaFoldDB" id="A0A250X7F4"/>
<comment type="similarity">
    <text evidence="1">Belongs to the methyltransferase superfamily.</text>
</comment>
<proteinExistence type="inferred from homology"/>
<dbReference type="Gene3D" id="3.40.50.150">
    <property type="entry name" value="Vaccinia Virus protein VP39"/>
    <property type="match status" value="1"/>
</dbReference>
<dbReference type="InterPro" id="IPR029063">
    <property type="entry name" value="SAM-dependent_MTases_sf"/>
</dbReference>
<dbReference type="STRING" id="1157962.A0A250X7F4"/>
<dbReference type="SUPFAM" id="SSF53335">
    <property type="entry name" value="S-adenosyl-L-methionine-dependent methyltransferases"/>
    <property type="match status" value="1"/>
</dbReference>
<dbReference type="PANTHER" id="PTHR44942">
    <property type="entry name" value="METHYLTRANSF_11 DOMAIN-CONTAINING PROTEIN"/>
    <property type="match status" value="1"/>
</dbReference>
<dbReference type="GO" id="GO:0008757">
    <property type="term" value="F:S-adenosylmethionine-dependent methyltransferase activity"/>
    <property type="evidence" value="ECO:0007669"/>
    <property type="project" value="InterPro"/>
</dbReference>
<dbReference type="OrthoDB" id="10027013at2759"/>
<dbReference type="InterPro" id="IPR013216">
    <property type="entry name" value="Methyltransf_11"/>
</dbReference>
<dbReference type="Pfam" id="PF08241">
    <property type="entry name" value="Methyltransf_11"/>
    <property type="match status" value="1"/>
</dbReference>
<evidence type="ECO:0000256" key="3">
    <source>
        <dbReference type="ARBA" id="ARBA00022679"/>
    </source>
</evidence>
<protein>
    <recommendedName>
        <fullName evidence="4">Methyltransferase type 11 domain-containing protein</fullName>
    </recommendedName>
</protein>
<evidence type="ECO:0000256" key="2">
    <source>
        <dbReference type="ARBA" id="ARBA00022603"/>
    </source>
</evidence>
<keyword evidence="3" id="KW-0808">Transferase</keyword>
<dbReference type="PANTHER" id="PTHR44942:SF4">
    <property type="entry name" value="METHYLTRANSFERASE TYPE 11 DOMAIN-CONTAINING PROTEIN"/>
    <property type="match status" value="1"/>
</dbReference>
<evidence type="ECO:0000259" key="4">
    <source>
        <dbReference type="Pfam" id="PF08241"/>
    </source>
</evidence>
<name>A0A250X7F4_9CHLO</name>